<feature type="transmembrane region" description="Helical" evidence="7">
    <location>
        <begin position="126"/>
        <end position="145"/>
    </location>
</feature>
<dbReference type="PANTHER" id="PTHR43266:SF2">
    <property type="entry name" value="MAJOR FACILITATOR SUPERFAMILY (MFS) PROFILE DOMAIN-CONTAINING PROTEIN"/>
    <property type="match status" value="1"/>
</dbReference>
<evidence type="ECO:0000256" key="6">
    <source>
        <dbReference type="ARBA" id="ARBA00023136"/>
    </source>
</evidence>
<name>A0A3D8ZCC1_STAPS</name>
<gene>
    <name evidence="9" type="ORF">DV961_09775</name>
    <name evidence="8" type="ORF">EGV54_10935</name>
</gene>
<comment type="caution">
    <text evidence="9">The sequence shown here is derived from an EMBL/GenBank/DDBJ whole genome shotgun (WGS) entry which is preliminary data.</text>
</comment>
<evidence type="ECO:0000313" key="9">
    <source>
        <dbReference type="EMBL" id="REA80748.1"/>
    </source>
</evidence>
<evidence type="ECO:0000313" key="10">
    <source>
        <dbReference type="Proteomes" id="UP000256409"/>
    </source>
</evidence>
<accession>A0A3D8ZCC1</accession>
<proteinExistence type="predicted"/>
<keyword evidence="4 7" id="KW-0812">Transmembrane</keyword>
<dbReference type="EMBL" id="AAXKXX010000020">
    <property type="protein sequence ID" value="EGQ4385601.1"/>
    <property type="molecule type" value="Genomic_DNA"/>
</dbReference>
<evidence type="ECO:0000313" key="11">
    <source>
        <dbReference type="Proteomes" id="UP000600220"/>
    </source>
</evidence>
<evidence type="ECO:0000313" key="8">
    <source>
        <dbReference type="EMBL" id="EGQ4385601.1"/>
    </source>
</evidence>
<dbReference type="OrthoDB" id="2413347at2"/>
<reference evidence="9" key="1">
    <citation type="journal article" date="2018" name="Vet. Microbiol.">
        <title>Methicillin-resistant staphylococci amongst veterinary personnel, personnel-owned pets, patients and the hospital environment of two small animal veterinary hospitals.</title>
        <authorList>
            <person name="Worthing K.A."/>
            <person name="Brown J."/>
            <person name="Gerber L."/>
            <person name="Abraham S."/>
            <person name="Trott D."/>
            <person name="Norris J.M."/>
        </authorList>
    </citation>
    <scope>NUCLEOTIDE SEQUENCE</scope>
    <source>
        <strain evidence="9">ST496-2</strain>
    </source>
</reference>
<evidence type="ECO:0000256" key="2">
    <source>
        <dbReference type="ARBA" id="ARBA00022448"/>
    </source>
</evidence>
<reference evidence="8 11" key="3">
    <citation type="submission" date="2018-11" db="EMBL/GenBank/DDBJ databases">
        <authorList>
            <consortium name="Veterinary Laboratory Investigation and Response Network"/>
        </authorList>
    </citation>
    <scope>NUCLEOTIDE SEQUENCE [LARGE SCALE GENOMIC DNA]</scope>
    <source>
        <strain evidence="8 11">SPSE-18-VL-LA-PA-Ryan-0021</strain>
    </source>
</reference>
<evidence type="ECO:0008006" key="12">
    <source>
        <dbReference type="Google" id="ProtNLM"/>
    </source>
</evidence>
<dbReference type="GO" id="GO:0005886">
    <property type="term" value="C:plasma membrane"/>
    <property type="evidence" value="ECO:0007669"/>
    <property type="project" value="UniProtKB-SubCell"/>
</dbReference>
<reference evidence="10" key="2">
    <citation type="journal article" date="2018" name="Vet. Microbiol.">
        <title>Molecular epidemiology of methicillin-resistant staphylococci amongst veterinary personnel, personnel-owned pets, patients and the hospital environment of two companion animal veterinary hospitals.</title>
        <authorList>
            <person name="Worthing K.A."/>
            <person name="Brown J."/>
            <person name="Gerber L."/>
            <person name="Abraham S."/>
            <person name="Trott D."/>
            <person name="Norris J.M."/>
        </authorList>
    </citation>
    <scope>NUCLEOTIDE SEQUENCE [LARGE SCALE GENOMIC DNA]</scope>
    <source>
        <strain evidence="10">ST496-2</strain>
    </source>
</reference>
<feature type="transmembrane region" description="Helical" evidence="7">
    <location>
        <begin position="31"/>
        <end position="51"/>
    </location>
</feature>
<dbReference type="InterPro" id="IPR036259">
    <property type="entry name" value="MFS_trans_sf"/>
</dbReference>
<keyword evidence="6 7" id="KW-0472">Membrane</keyword>
<evidence type="ECO:0000256" key="5">
    <source>
        <dbReference type="ARBA" id="ARBA00022989"/>
    </source>
</evidence>
<feature type="transmembrane region" description="Helical" evidence="7">
    <location>
        <begin position="87"/>
        <end position="106"/>
    </location>
</feature>
<protein>
    <recommendedName>
        <fullName evidence="12">MFS transporter</fullName>
    </recommendedName>
</protein>
<comment type="subcellular location">
    <subcellularLocation>
        <location evidence="1">Cell membrane</location>
        <topology evidence="1">Multi-pass membrane protein</topology>
    </subcellularLocation>
</comment>
<keyword evidence="11" id="KW-1185">Reference proteome</keyword>
<dbReference type="Proteomes" id="UP000256409">
    <property type="component" value="Unassembled WGS sequence"/>
</dbReference>
<dbReference type="SUPFAM" id="SSF103473">
    <property type="entry name" value="MFS general substrate transporter"/>
    <property type="match status" value="1"/>
</dbReference>
<evidence type="ECO:0000256" key="7">
    <source>
        <dbReference type="SAM" id="Phobius"/>
    </source>
</evidence>
<evidence type="ECO:0000256" key="4">
    <source>
        <dbReference type="ARBA" id="ARBA00022692"/>
    </source>
</evidence>
<evidence type="ECO:0000256" key="1">
    <source>
        <dbReference type="ARBA" id="ARBA00004651"/>
    </source>
</evidence>
<keyword evidence="5 7" id="KW-1133">Transmembrane helix</keyword>
<evidence type="ECO:0000256" key="3">
    <source>
        <dbReference type="ARBA" id="ARBA00022475"/>
    </source>
</evidence>
<dbReference type="RefSeq" id="WP_015729500.1">
    <property type="nucleotide sequence ID" value="NZ_CAJESD010000021.1"/>
</dbReference>
<keyword evidence="2" id="KW-0813">Transport</keyword>
<dbReference type="AlphaFoldDB" id="A0A3D8ZCC1"/>
<keyword evidence="3" id="KW-1003">Cell membrane</keyword>
<dbReference type="Proteomes" id="UP000600220">
    <property type="component" value="Unassembled WGS sequence"/>
</dbReference>
<dbReference type="Gene3D" id="1.20.1250.20">
    <property type="entry name" value="MFS general substrate transporter like domains"/>
    <property type="match status" value="1"/>
</dbReference>
<sequence>MIAIAANIMITPYTTLIIPYIRENISATPDIFTATEILMMVGGVLIGILTSKYLKLDSYQSDKLFVVSAISQGILIILLSYNSSMILYFIVMFLLGACITAFNIPFSIILQSKVPIKAIGKAKSHIISISTIFSAILYVLSSFLVRYMDISHVYLIFPILGLLTLAVYKFRGKIKFGM</sequence>
<feature type="transmembrane region" description="Helical" evidence="7">
    <location>
        <begin position="63"/>
        <end position="81"/>
    </location>
</feature>
<dbReference type="PANTHER" id="PTHR43266">
    <property type="entry name" value="MACROLIDE-EFFLUX PROTEIN"/>
    <property type="match status" value="1"/>
</dbReference>
<feature type="transmembrane region" description="Helical" evidence="7">
    <location>
        <begin position="151"/>
        <end position="168"/>
    </location>
</feature>
<organism evidence="9 10">
    <name type="scientific">Staphylococcus pseudintermedius</name>
    <dbReference type="NCBI Taxonomy" id="283734"/>
    <lineage>
        <taxon>Bacteria</taxon>
        <taxon>Bacillati</taxon>
        <taxon>Bacillota</taxon>
        <taxon>Bacilli</taxon>
        <taxon>Bacillales</taxon>
        <taxon>Staphylococcaceae</taxon>
        <taxon>Staphylococcus</taxon>
        <taxon>Staphylococcus intermedius group</taxon>
    </lineage>
</organism>
<dbReference type="EMBL" id="QQPC01000067">
    <property type="protein sequence ID" value="REA80748.1"/>
    <property type="molecule type" value="Genomic_DNA"/>
</dbReference>